<accession>A0A9P7ENQ0</accession>
<gene>
    <name evidence="1" type="ORF">BJ212DRAFT_1318098</name>
</gene>
<name>A0A9P7ENQ0_9AGAM</name>
<evidence type="ECO:0000313" key="2">
    <source>
        <dbReference type="Proteomes" id="UP000807769"/>
    </source>
</evidence>
<sequence length="89" mass="10141">KSCPLRIAQLSAPFSICVRCSLISVSLLLLLQSYSTFFQCVSSGSELHMRSLISLIHNYIWSCSWQCDGRRDICFRGISRSVLTYVRMT</sequence>
<keyword evidence="2" id="KW-1185">Reference proteome</keyword>
<protein>
    <submittedName>
        <fullName evidence="1">Uncharacterized protein</fullName>
    </submittedName>
</protein>
<evidence type="ECO:0000313" key="1">
    <source>
        <dbReference type="EMBL" id="KAG1826104.1"/>
    </source>
</evidence>
<feature type="non-terminal residue" evidence="1">
    <location>
        <position position="1"/>
    </location>
</feature>
<dbReference type="Proteomes" id="UP000807769">
    <property type="component" value="Unassembled WGS sequence"/>
</dbReference>
<dbReference type="EMBL" id="JABBWG010000002">
    <property type="protein sequence ID" value="KAG1826104.1"/>
    <property type="molecule type" value="Genomic_DNA"/>
</dbReference>
<comment type="caution">
    <text evidence="1">The sequence shown here is derived from an EMBL/GenBank/DDBJ whole genome shotgun (WGS) entry which is preliminary data.</text>
</comment>
<dbReference type="AlphaFoldDB" id="A0A9P7ENQ0"/>
<organism evidence="1 2">
    <name type="scientific">Suillus subaureus</name>
    <dbReference type="NCBI Taxonomy" id="48587"/>
    <lineage>
        <taxon>Eukaryota</taxon>
        <taxon>Fungi</taxon>
        <taxon>Dikarya</taxon>
        <taxon>Basidiomycota</taxon>
        <taxon>Agaricomycotina</taxon>
        <taxon>Agaricomycetes</taxon>
        <taxon>Agaricomycetidae</taxon>
        <taxon>Boletales</taxon>
        <taxon>Suillineae</taxon>
        <taxon>Suillaceae</taxon>
        <taxon>Suillus</taxon>
    </lineage>
</organism>
<dbReference type="GeneID" id="64628309"/>
<reference evidence="1" key="1">
    <citation type="journal article" date="2020" name="New Phytol.">
        <title>Comparative genomics reveals dynamic genome evolution in host specialist ectomycorrhizal fungi.</title>
        <authorList>
            <person name="Lofgren L.A."/>
            <person name="Nguyen N.H."/>
            <person name="Vilgalys R."/>
            <person name="Ruytinx J."/>
            <person name="Liao H.L."/>
            <person name="Branco S."/>
            <person name="Kuo A."/>
            <person name="LaButti K."/>
            <person name="Lipzen A."/>
            <person name="Andreopoulos W."/>
            <person name="Pangilinan J."/>
            <person name="Riley R."/>
            <person name="Hundley H."/>
            <person name="Na H."/>
            <person name="Barry K."/>
            <person name="Grigoriev I.V."/>
            <person name="Stajich J.E."/>
            <person name="Kennedy P.G."/>
        </authorList>
    </citation>
    <scope>NUCLEOTIDE SEQUENCE</scope>
    <source>
        <strain evidence="1">MN1</strain>
    </source>
</reference>
<proteinExistence type="predicted"/>
<dbReference type="RefSeq" id="XP_041199357.1">
    <property type="nucleotide sequence ID" value="XM_041334292.1"/>
</dbReference>